<protein>
    <submittedName>
        <fullName evidence="2">Uncharacterized protein</fullName>
    </submittedName>
</protein>
<gene>
    <name evidence="2" type="ORF">OUZ56_004544</name>
</gene>
<evidence type="ECO:0000313" key="2">
    <source>
        <dbReference type="EMBL" id="KAK4002740.1"/>
    </source>
</evidence>
<evidence type="ECO:0000313" key="3">
    <source>
        <dbReference type="Proteomes" id="UP001234178"/>
    </source>
</evidence>
<organism evidence="2 3">
    <name type="scientific">Daphnia magna</name>
    <dbReference type="NCBI Taxonomy" id="35525"/>
    <lineage>
        <taxon>Eukaryota</taxon>
        <taxon>Metazoa</taxon>
        <taxon>Ecdysozoa</taxon>
        <taxon>Arthropoda</taxon>
        <taxon>Crustacea</taxon>
        <taxon>Branchiopoda</taxon>
        <taxon>Diplostraca</taxon>
        <taxon>Cladocera</taxon>
        <taxon>Anomopoda</taxon>
        <taxon>Daphniidae</taxon>
        <taxon>Daphnia</taxon>
    </lineage>
</organism>
<keyword evidence="3" id="KW-1185">Reference proteome</keyword>
<name>A0ABQ9YQG5_9CRUS</name>
<reference evidence="2 3" key="1">
    <citation type="journal article" date="2023" name="Nucleic Acids Res.">
        <title>The hologenome of Daphnia magna reveals possible DNA methylation and microbiome-mediated evolution of the host genome.</title>
        <authorList>
            <person name="Chaturvedi A."/>
            <person name="Li X."/>
            <person name="Dhandapani V."/>
            <person name="Marshall H."/>
            <person name="Kissane S."/>
            <person name="Cuenca-Cambronero M."/>
            <person name="Asole G."/>
            <person name="Calvet F."/>
            <person name="Ruiz-Romero M."/>
            <person name="Marangio P."/>
            <person name="Guigo R."/>
            <person name="Rago D."/>
            <person name="Mirbahai L."/>
            <person name="Eastwood N."/>
            <person name="Colbourne J.K."/>
            <person name="Zhou J."/>
            <person name="Mallon E."/>
            <person name="Orsini L."/>
        </authorList>
    </citation>
    <scope>NUCLEOTIDE SEQUENCE [LARGE SCALE GENOMIC DNA]</scope>
    <source>
        <strain evidence="2">LRV0_1</strain>
    </source>
</reference>
<accession>A0ABQ9YQG5</accession>
<dbReference type="EMBL" id="JAOYFB010000001">
    <property type="protein sequence ID" value="KAK4002740.1"/>
    <property type="molecule type" value="Genomic_DNA"/>
</dbReference>
<comment type="caution">
    <text evidence="2">The sequence shown here is derived from an EMBL/GenBank/DDBJ whole genome shotgun (WGS) entry which is preliminary data.</text>
</comment>
<dbReference type="Proteomes" id="UP001234178">
    <property type="component" value="Unassembled WGS sequence"/>
</dbReference>
<sequence>MTERRQLWPAIYTGEAVQQRTRASSSRAEPRKTIAGQIVAMLVVTQPPQCVWSTSGRLLMVKRSSQCRPGKRKEKEGGNSIVWPHPEESLSDPVLLIRFTAGQPKQTRKAQQVAGAVRTRPITDVINDTSSSHSRRLQIASENDF</sequence>
<proteinExistence type="predicted"/>
<feature type="region of interest" description="Disordered" evidence="1">
    <location>
        <begin position="126"/>
        <end position="145"/>
    </location>
</feature>
<evidence type="ECO:0000256" key="1">
    <source>
        <dbReference type="SAM" id="MobiDB-lite"/>
    </source>
</evidence>